<evidence type="ECO:0000259" key="3">
    <source>
        <dbReference type="Pfam" id="PF11127"/>
    </source>
</evidence>
<dbReference type="AlphaFoldDB" id="L0JMJ4"/>
<evidence type="ECO:0000256" key="2">
    <source>
        <dbReference type="SAM" id="Phobius"/>
    </source>
</evidence>
<reference evidence="5" key="1">
    <citation type="submission" date="2012-02" db="EMBL/GenBank/DDBJ databases">
        <title>Complete sequence of chromosome of Natrinema pellirubrum DSM 15624.</title>
        <authorList>
            <person name="Lucas S."/>
            <person name="Han J."/>
            <person name="Lapidus A."/>
            <person name="Cheng J.-F."/>
            <person name="Goodwin L."/>
            <person name="Pitluck S."/>
            <person name="Peters L."/>
            <person name="Teshima H."/>
            <person name="Detter J.C."/>
            <person name="Han C."/>
            <person name="Tapia R."/>
            <person name="Land M."/>
            <person name="Hauser L."/>
            <person name="Kyrpides N."/>
            <person name="Ivanova N."/>
            <person name="Pagani I."/>
            <person name="Sproer C."/>
            <person name="Anderson I."/>
            <person name="Woyke T."/>
        </authorList>
    </citation>
    <scope>NUCLEOTIDE SEQUENCE [LARGE SCALE GENOMIC DNA]</scope>
    <source>
        <strain evidence="5">DSM 15624 / JCM 10476 / NCIMB 786</strain>
    </source>
</reference>
<keyword evidence="2" id="KW-0812">Transmembrane</keyword>
<evidence type="ECO:0000313" key="4">
    <source>
        <dbReference type="EMBL" id="AGB31782.1"/>
    </source>
</evidence>
<protein>
    <recommendedName>
        <fullName evidence="3">Inner membrane protein YgaP-like transmembrane domain-containing protein</fullName>
    </recommendedName>
</protein>
<dbReference type="STRING" id="797303.Natpe_1929"/>
<evidence type="ECO:0000256" key="1">
    <source>
        <dbReference type="SAM" id="MobiDB-lite"/>
    </source>
</evidence>
<keyword evidence="2" id="KW-1133">Transmembrane helix</keyword>
<keyword evidence="2" id="KW-0472">Membrane</keyword>
<dbReference type="Proteomes" id="UP000010843">
    <property type="component" value="Chromosome"/>
</dbReference>
<accession>L0JMJ4</accession>
<sequence>MSSNRKYRLYTQTSYVGLVNGTMQKNVGGYDRGARFVFGPILAIVGIAALGGVLSLTAGMLGVALAALALVVGAVLTVTAVTQKCPMNARLGIDTYRNEVESRSEAGKKENRRAGRLS</sequence>
<feature type="domain" description="Inner membrane protein YgaP-like transmembrane" evidence="3">
    <location>
        <begin position="23"/>
        <end position="97"/>
    </location>
</feature>
<organism evidence="4 5">
    <name type="scientific">Natrinema pellirubrum (strain DSM 15624 / CIP 106293 / JCM 10476 / NCIMB 786 / 157)</name>
    <dbReference type="NCBI Taxonomy" id="797303"/>
    <lineage>
        <taxon>Archaea</taxon>
        <taxon>Methanobacteriati</taxon>
        <taxon>Methanobacteriota</taxon>
        <taxon>Stenosarchaea group</taxon>
        <taxon>Halobacteria</taxon>
        <taxon>Halobacteriales</taxon>
        <taxon>Natrialbaceae</taxon>
        <taxon>Natrinema</taxon>
    </lineage>
</organism>
<dbReference type="HOGENOM" id="CLU_176022_2_2_2"/>
<gene>
    <name evidence="4" type="ordered locus">Natpe_1929</name>
</gene>
<dbReference type="KEGG" id="npe:Natpe_1929"/>
<dbReference type="InterPro" id="IPR021309">
    <property type="entry name" value="YgaP-like_TM"/>
</dbReference>
<name>L0JMJ4_NATP1</name>
<evidence type="ECO:0000313" key="5">
    <source>
        <dbReference type="Proteomes" id="UP000010843"/>
    </source>
</evidence>
<dbReference type="Pfam" id="PF11127">
    <property type="entry name" value="YgaP-like_TM"/>
    <property type="match status" value="1"/>
</dbReference>
<dbReference type="eggNOG" id="arCOG06386">
    <property type="taxonomic scope" value="Archaea"/>
</dbReference>
<feature type="transmembrane region" description="Helical" evidence="2">
    <location>
        <begin position="60"/>
        <end position="81"/>
    </location>
</feature>
<feature type="region of interest" description="Disordered" evidence="1">
    <location>
        <begin position="99"/>
        <end position="118"/>
    </location>
</feature>
<proteinExistence type="predicted"/>
<dbReference type="EMBL" id="CP003372">
    <property type="protein sequence ID" value="AGB31782.1"/>
    <property type="molecule type" value="Genomic_DNA"/>
</dbReference>
<feature type="transmembrane region" description="Helical" evidence="2">
    <location>
        <begin position="33"/>
        <end position="54"/>
    </location>
</feature>